<evidence type="ECO:0000313" key="6">
    <source>
        <dbReference type="EMBL" id="KAK8921780.1"/>
    </source>
</evidence>
<dbReference type="PANTHER" id="PTHR46512:SF11">
    <property type="entry name" value="PEPTIDYLPROLYL ISOMERASE"/>
    <property type="match status" value="1"/>
</dbReference>
<accession>A0AAP0B0G6</accession>
<gene>
    <name evidence="6" type="primary">FKBP62</name>
    <name evidence="6" type="ORF">KSP39_PZI020269</name>
</gene>
<dbReference type="SUPFAM" id="SSF54534">
    <property type="entry name" value="FKBP-like"/>
    <property type="match status" value="1"/>
</dbReference>
<dbReference type="PANTHER" id="PTHR46512">
    <property type="entry name" value="PEPTIDYLPROLYL ISOMERASE"/>
    <property type="match status" value="1"/>
</dbReference>
<dbReference type="PROSITE" id="PS50059">
    <property type="entry name" value="FKBP_PPIASE"/>
    <property type="match status" value="1"/>
</dbReference>
<evidence type="ECO:0000256" key="3">
    <source>
        <dbReference type="PROSITE-ProRule" id="PRU00277"/>
    </source>
</evidence>
<keyword evidence="7" id="KW-1185">Reference proteome</keyword>
<keyword evidence="3 6" id="KW-0413">Isomerase</keyword>
<keyword evidence="3" id="KW-0697">Rotamase</keyword>
<dbReference type="AlphaFoldDB" id="A0AAP0B0G6"/>
<dbReference type="EMBL" id="JBBWWQ010000018">
    <property type="protein sequence ID" value="KAK8921780.1"/>
    <property type="molecule type" value="Genomic_DNA"/>
</dbReference>
<comment type="caution">
    <text evidence="6">The sequence shown here is derived from an EMBL/GenBank/DDBJ whole genome shotgun (WGS) entry which is preliminary data.</text>
</comment>
<reference evidence="6 7" key="1">
    <citation type="journal article" date="2022" name="Nat. Plants">
        <title>Genomes of leafy and leafless Platanthera orchids illuminate the evolution of mycoheterotrophy.</title>
        <authorList>
            <person name="Li M.H."/>
            <person name="Liu K.W."/>
            <person name="Li Z."/>
            <person name="Lu H.C."/>
            <person name="Ye Q.L."/>
            <person name="Zhang D."/>
            <person name="Wang J.Y."/>
            <person name="Li Y.F."/>
            <person name="Zhong Z.M."/>
            <person name="Liu X."/>
            <person name="Yu X."/>
            <person name="Liu D.K."/>
            <person name="Tu X.D."/>
            <person name="Liu B."/>
            <person name="Hao Y."/>
            <person name="Liao X.Y."/>
            <person name="Jiang Y.T."/>
            <person name="Sun W.H."/>
            <person name="Chen J."/>
            <person name="Chen Y.Q."/>
            <person name="Ai Y."/>
            <person name="Zhai J.W."/>
            <person name="Wu S.S."/>
            <person name="Zhou Z."/>
            <person name="Hsiao Y.Y."/>
            <person name="Wu W.L."/>
            <person name="Chen Y.Y."/>
            <person name="Lin Y.F."/>
            <person name="Hsu J.L."/>
            <person name="Li C.Y."/>
            <person name="Wang Z.W."/>
            <person name="Zhao X."/>
            <person name="Zhong W.Y."/>
            <person name="Ma X.K."/>
            <person name="Ma L."/>
            <person name="Huang J."/>
            <person name="Chen G.Z."/>
            <person name="Huang M.Z."/>
            <person name="Huang L."/>
            <person name="Peng D.H."/>
            <person name="Luo Y.B."/>
            <person name="Zou S.Q."/>
            <person name="Chen S.P."/>
            <person name="Lan S."/>
            <person name="Tsai W.C."/>
            <person name="Van de Peer Y."/>
            <person name="Liu Z.J."/>
        </authorList>
    </citation>
    <scope>NUCLEOTIDE SEQUENCE [LARGE SCALE GENOMIC DNA]</scope>
    <source>
        <strain evidence="6">Lor287</strain>
    </source>
</reference>
<evidence type="ECO:0000256" key="4">
    <source>
        <dbReference type="SAM" id="MobiDB-lite"/>
    </source>
</evidence>
<dbReference type="InterPro" id="IPR050754">
    <property type="entry name" value="FKBP4/5/8-like"/>
</dbReference>
<protein>
    <recommendedName>
        <fullName evidence="3">peptidylprolyl isomerase</fullName>
        <ecNumber evidence="3">5.2.1.8</ecNumber>
    </recommendedName>
</protein>
<dbReference type="InterPro" id="IPR046357">
    <property type="entry name" value="PPIase_dom_sf"/>
</dbReference>
<feature type="region of interest" description="Disordered" evidence="4">
    <location>
        <begin position="1"/>
        <end position="22"/>
    </location>
</feature>
<dbReference type="InterPro" id="IPR001179">
    <property type="entry name" value="PPIase_FKBP_dom"/>
</dbReference>
<evidence type="ECO:0000259" key="5">
    <source>
        <dbReference type="PROSITE" id="PS50059"/>
    </source>
</evidence>
<dbReference type="Proteomes" id="UP001418222">
    <property type="component" value="Unassembled WGS sequence"/>
</dbReference>
<name>A0AAP0B0G6_9ASPA</name>
<evidence type="ECO:0000313" key="7">
    <source>
        <dbReference type="Proteomes" id="UP001418222"/>
    </source>
</evidence>
<feature type="compositionally biased region" description="Polar residues" evidence="4">
    <location>
        <begin position="1"/>
        <end position="13"/>
    </location>
</feature>
<dbReference type="EC" id="5.2.1.8" evidence="3"/>
<evidence type="ECO:0000256" key="2">
    <source>
        <dbReference type="ARBA" id="ARBA00022803"/>
    </source>
</evidence>
<dbReference type="Pfam" id="PF00254">
    <property type="entry name" value="FKBP_C"/>
    <property type="match status" value="1"/>
</dbReference>
<sequence length="273" mass="30343">MVASFTSSFSPHSGQEEGPKNGDGGAECIDWHYECVEDDDEETELYYWHSSSYLQDSSMIHHVGGKCGPFSLLTLVEECCRIQNTPNVYANSHCFGSFLLTNFSLKPLDKDICKDGGIFKKIFEGEKWENPMDHDEVLVKYEASLEDGALVSKVDEAKAIKTMKKGEKVLLTVKPQYAFGEKGRPASGGEGVVPPNATLLIELELLSWKTVTEIGDDKKVLKKILKEKEVGSWRSFVGEKLEAYEKLEAGTPEVGADERLCQLDLGEAFLECQ</sequence>
<dbReference type="Gene3D" id="3.10.50.40">
    <property type="match status" value="2"/>
</dbReference>
<keyword evidence="1" id="KW-0677">Repeat</keyword>
<proteinExistence type="predicted"/>
<keyword evidence="2" id="KW-0802">TPR repeat</keyword>
<evidence type="ECO:0000256" key="1">
    <source>
        <dbReference type="ARBA" id="ARBA00022737"/>
    </source>
</evidence>
<organism evidence="6 7">
    <name type="scientific">Platanthera zijinensis</name>
    <dbReference type="NCBI Taxonomy" id="2320716"/>
    <lineage>
        <taxon>Eukaryota</taxon>
        <taxon>Viridiplantae</taxon>
        <taxon>Streptophyta</taxon>
        <taxon>Embryophyta</taxon>
        <taxon>Tracheophyta</taxon>
        <taxon>Spermatophyta</taxon>
        <taxon>Magnoliopsida</taxon>
        <taxon>Liliopsida</taxon>
        <taxon>Asparagales</taxon>
        <taxon>Orchidaceae</taxon>
        <taxon>Orchidoideae</taxon>
        <taxon>Orchideae</taxon>
        <taxon>Orchidinae</taxon>
        <taxon>Platanthera</taxon>
    </lineage>
</organism>
<feature type="domain" description="PPIase FKBP-type" evidence="5">
    <location>
        <begin position="96"/>
        <end position="209"/>
    </location>
</feature>
<dbReference type="GO" id="GO:0003755">
    <property type="term" value="F:peptidyl-prolyl cis-trans isomerase activity"/>
    <property type="evidence" value="ECO:0007669"/>
    <property type="project" value="UniProtKB-KW"/>
</dbReference>
<comment type="catalytic activity">
    <reaction evidence="3">
        <text>[protein]-peptidylproline (omega=180) = [protein]-peptidylproline (omega=0)</text>
        <dbReference type="Rhea" id="RHEA:16237"/>
        <dbReference type="Rhea" id="RHEA-COMP:10747"/>
        <dbReference type="Rhea" id="RHEA-COMP:10748"/>
        <dbReference type="ChEBI" id="CHEBI:83833"/>
        <dbReference type="ChEBI" id="CHEBI:83834"/>
        <dbReference type="EC" id="5.2.1.8"/>
    </reaction>
</comment>